<dbReference type="RefSeq" id="WP_214156399.1">
    <property type="nucleotide sequence ID" value="NZ_JAHBAY010000005.1"/>
</dbReference>
<reference evidence="1 2" key="1">
    <citation type="submission" date="2021-05" db="EMBL/GenBank/DDBJ databases">
        <title>Kineosporia and Streptomyces sp. nov. two new marine actinobacteria isolated from Coral.</title>
        <authorList>
            <person name="Buangrab K."/>
            <person name="Sutthacheep M."/>
            <person name="Yeemin T."/>
            <person name="Harunari E."/>
            <person name="Igarashi Y."/>
            <person name="Kanchanasin P."/>
            <person name="Tanasupawat S."/>
            <person name="Phongsopitanun W."/>
        </authorList>
    </citation>
    <scope>NUCLEOTIDE SEQUENCE [LARGE SCALE GENOMIC DNA]</scope>
    <source>
        <strain evidence="1 2">J2-2</strain>
    </source>
</reference>
<comment type="caution">
    <text evidence="1">The sequence shown here is derived from an EMBL/GenBank/DDBJ whole genome shotgun (WGS) entry which is preliminary data.</text>
</comment>
<gene>
    <name evidence="1" type="ORF">KIH74_14300</name>
</gene>
<evidence type="ECO:0000313" key="2">
    <source>
        <dbReference type="Proteomes" id="UP001197247"/>
    </source>
</evidence>
<keyword evidence="2" id="KW-1185">Reference proteome</keyword>
<proteinExistence type="predicted"/>
<protein>
    <submittedName>
        <fullName evidence="1">DUF1203 domain-containing protein</fullName>
    </submittedName>
</protein>
<dbReference type="EMBL" id="JAHBAY010000005">
    <property type="protein sequence ID" value="MBT0770107.1"/>
    <property type="molecule type" value="Genomic_DNA"/>
</dbReference>
<dbReference type="Proteomes" id="UP001197247">
    <property type="component" value="Unassembled WGS sequence"/>
</dbReference>
<sequence length="183" mass="19198">MQTYRVVPIDQGVAWRVRATLRSPECDYPAYVDLATGGGPCRVCLTPFRAGVDRAVWFVYDPVRGRVPAPLPGPVQIHEEGCPAYESSGAGLDSGVFPDDLTVTLQGYPDVIASGGTAFGGPVPGGRDVGRAVSQTRVATGAAGVREAAAHLFSSPSTAYLHVRRADDGCFLCEVVRSAACES</sequence>
<evidence type="ECO:0000313" key="1">
    <source>
        <dbReference type="EMBL" id="MBT0770107.1"/>
    </source>
</evidence>
<organism evidence="1 2">
    <name type="scientific">Kineosporia corallincola</name>
    <dbReference type="NCBI Taxonomy" id="2835133"/>
    <lineage>
        <taxon>Bacteria</taxon>
        <taxon>Bacillati</taxon>
        <taxon>Actinomycetota</taxon>
        <taxon>Actinomycetes</taxon>
        <taxon>Kineosporiales</taxon>
        <taxon>Kineosporiaceae</taxon>
        <taxon>Kineosporia</taxon>
    </lineage>
</organism>
<name>A0ABS5TG85_9ACTN</name>
<accession>A0ABS5TG85</accession>